<evidence type="ECO:0000313" key="1">
    <source>
        <dbReference type="EMBL" id="SAK46608.1"/>
    </source>
</evidence>
<sequence>MSFDFDSYDNLQAVVAKFLQRNNLGDEIPLFIKMAEDKLKNVLLKFPQQFAQPYSIVPSAGTTFIALPSDCSLISKLEYKGKQMKFIPPEQASSTSNTFESGNYTLVDNGILLQTAVDGQSTLTIYYYSKLQNLSDFNESNWLLEDYPTIYLYATLMEAALYMMDDDAAQKWNMALQGAVSDAVTSIHKARIPRGSMLRRRLV</sequence>
<dbReference type="STRING" id="1777137.AWB76_00943"/>
<dbReference type="Proteomes" id="UP000054624">
    <property type="component" value="Unassembled WGS sequence"/>
</dbReference>
<accession>A0A157ZM73</accession>
<dbReference type="InterPro" id="IPR056209">
    <property type="entry name" value="SU10_adaptor"/>
</dbReference>
<proteinExistence type="predicted"/>
<protein>
    <submittedName>
        <fullName evidence="1">Uncharacterized protein</fullName>
    </submittedName>
</protein>
<name>A0A157ZM73_9BURK</name>
<evidence type="ECO:0000313" key="2">
    <source>
        <dbReference type="Proteomes" id="UP000054624"/>
    </source>
</evidence>
<reference evidence="2" key="1">
    <citation type="submission" date="2016-01" db="EMBL/GenBank/DDBJ databases">
        <authorList>
            <person name="Peeters Charlotte."/>
        </authorList>
    </citation>
    <scope>NUCLEOTIDE SEQUENCE [LARGE SCALE GENOMIC DNA]</scope>
</reference>
<keyword evidence="2" id="KW-1185">Reference proteome</keyword>
<dbReference type="Pfam" id="PF24175">
    <property type="entry name" value="SU10_adaptor"/>
    <property type="match status" value="1"/>
</dbReference>
<gene>
    <name evidence="1" type="ORF">AWB76_00943</name>
</gene>
<organism evidence="1 2">
    <name type="scientific">Caballeronia temeraria</name>
    <dbReference type="NCBI Taxonomy" id="1777137"/>
    <lineage>
        <taxon>Bacteria</taxon>
        <taxon>Pseudomonadati</taxon>
        <taxon>Pseudomonadota</taxon>
        <taxon>Betaproteobacteria</taxon>
        <taxon>Burkholderiales</taxon>
        <taxon>Burkholderiaceae</taxon>
        <taxon>Caballeronia</taxon>
    </lineage>
</organism>
<dbReference type="OrthoDB" id="7008875at2"/>
<dbReference type="AlphaFoldDB" id="A0A157ZM73"/>
<dbReference type="EMBL" id="FCOI02000002">
    <property type="protein sequence ID" value="SAK46608.1"/>
    <property type="molecule type" value="Genomic_DNA"/>
</dbReference>
<dbReference type="RefSeq" id="WP_061158914.1">
    <property type="nucleotide sequence ID" value="NZ_FCOI02000002.1"/>
</dbReference>